<protein>
    <submittedName>
        <fullName evidence="1">Uncharacterized protein</fullName>
    </submittedName>
</protein>
<dbReference type="AlphaFoldDB" id="A0A6H1ZY60"/>
<proteinExistence type="predicted"/>
<evidence type="ECO:0000313" key="1">
    <source>
        <dbReference type="EMBL" id="QJA52873.1"/>
    </source>
</evidence>
<name>A0A6H1ZY60_9ZZZZ</name>
<reference evidence="1" key="1">
    <citation type="submission" date="2020-03" db="EMBL/GenBank/DDBJ databases">
        <title>The deep terrestrial virosphere.</title>
        <authorList>
            <person name="Holmfeldt K."/>
            <person name="Nilsson E."/>
            <person name="Simone D."/>
            <person name="Lopez-Fernandez M."/>
            <person name="Wu X."/>
            <person name="de Brujin I."/>
            <person name="Lundin D."/>
            <person name="Andersson A."/>
            <person name="Bertilsson S."/>
            <person name="Dopson M."/>
        </authorList>
    </citation>
    <scope>NUCLEOTIDE SEQUENCE</scope>
    <source>
        <strain evidence="1">TM448A03057</strain>
    </source>
</reference>
<gene>
    <name evidence="1" type="ORF">TM448A03057_0004</name>
</gene>
<sequence length="108" mass="11960">MAPSSLPWKTAAKQWRRERDEALALTFTWRPVVRAAVAKCRIAWDECKRLRGELEAAHALIAAWRPVLAAAVVLRNSGDWPPMRSHVASLETAVDALTPAARKAVHNA</sequence>
<accession>A0A6H1ZY60</accession>
<dbReference type="EMBL" id="MT144375">
    <property type="protein sequence ID" value="QJA52873.1"/>
    <property type="molecule type" value="Genomic_DNA"/>
</dbReference>
<organism evidence="1">
    <name type="scientific">viral metagenome</name>
    <dbReference type="NCBI Taxonomy" id="1070528"/>
    <lineage>
        <taxon>unclassified sequences</taxon>
        <taxon>metagenomes</taxon>
        <taxon>organismal metagenomes</taxon>
    </lineage>
</organism>